<keyword evidence="2 3" id="KW-0560">Oxidoreductase</keyword>
<comment type="caution">
    <text evidence="7">The sequence shown here is derived from an EMBL/GenBank/DDBJ whole genome shotgun (WGS) entry which is preliminary data.</text>
</comment>
<reference evidence="7 8" key="1">
    <citation type="journal article" date="2016" name="Int. J. Syst. Evol. Microbiol.">
        <title>Peptococcus simiae sp. nov., isolated from rhesus macaque faeces and emended description of the genus Peptococcus.</title>
        <authorList>
            <person name="Shkoporov A.N."/>
            <person name="Efimov B.A."/>
            <person name="Kondova I."/>
            <person name="Ouwerling B."/>
            <person name="Chaplin A.V."/>
            <person name="Shcherbakova V.A."/>
            <person name="Langermans J.A.M."/>
        </authorList>
    </citation>
    <scope>NUCLEOTIDE SEQUENCE [LARGE SCALE GENOMIC DNA]</scope>
    <source>
        <strain evidence="7 8">M108</strain>
    </source>
</reference>
<dbReference type="Proteomes" id="UP001631949">
    <property type="component" value="Unassembled WGS sequence"/>
</dbReference>
<feature type="domain" description="Aldehyde dehydrogenase" evidence="6">
    <location>
        <begin position="20"/>
        <end position="425"/>
    </location>
</feature>
<evidence type="ECO:0000256" key="2">
    <source>
        <dbReference type="ARBA" id="ARBA00023002"/>
    </source>
</evidence>
<evidence type="ECO:0000256" key="5">
    <source>
        <dbReference type="RuleBase" id="RU003345"/>
    </source>
</evidence>
<dbReference type="PANTHER" id="PTHR43570:SF16">
    <property type="entry name" value="ALDEHYDE DEHYDROGENASE TYPE III, ISOFORM Q"/>
    <property type="match status" value="1"/>
</dbReference>
<dbReference type="PROSITE" id="PS00687">
    <property type="entry name" value="ALDEHYDE_DEHYDR_GLU"/>
    <property type="match status" value="1"/>
</dbReference>
<evidence type="ECO:0000256" key="1">
    <source>
        <dbReference type="ARBA" id="ARBA00009986"/>
    </source>
</evidence>
<evidence type="ECO:0000256" key="3">
    <source>
        <dbReference type="PIRNR" id="PIRNR036492"/>
    </source>
</evidence>
<gene>
    <name evidence="7" type="ORF">ACKQTC_07360</name>
</gene>
<dbReference type="Gene3D" id="3.40.605.10">
    <property type="entry name" value="Aldehyde Dehydrogenase, Chain A, domain 1"/>
    <property type="match status" value="1"/>
</dbReference>
<dbReference type="InterPro" id="IPR012394">
    <property type="entry name" value="Aldehyde_DH_NAD(P)"/>
</dbReference>
<accession>A0ABW9H1G6</accession>
<sequence>MIKNRLDKQKHYFNTGVTRSLAFRKRVLLALKAAIQRYEKPLVEALAADLNKSAYESYMTEIGLVIQEINHHLKSVDKWMKPVRHRVGLNAFPGKAYTLAEPYGLVLILSPWNYPVNLTLMPLVGALAAGNCVALKPSEFSPYTTAVLQKMFQESFSDQLISVFVGDASLSERLLEERYDYIFFTGSSPIGKKVMSAAANHLTPVTLELGGKSPCIITADADLSLAAKHIAFGKILNAGQTCVAPDYVLADAKILDRFVLAFSQAVQDQLPDGLNTKDYPKIINRQHFDRLLRLMADGEILVGGQVDADKHRIAPTVISQLSADDAIMQEEIFGPLLPILPVQSEEEALDFISQREKPLATYIFSQDKQKQERLLRCLSYGGACINDTISQITCQGLPFGGVGYSGMGAYHGAYSFRTFSHEKSIYKKSPIFDLPVKYGPYPRSYRLLKWIMR</sequence>
<comment type="similarity">
    <text evidence="1 3 5">Belongs to the aldehyde dehydrogenase family.</text>
</comment>
<feature type="active site" evidence="4">
    <location>
        <position position="208"/>
    </location>
</feature>
<dbReference type="CDD" id="cd07136">
    <property type="entry name" value="ALDH_YwdH-P39616"/>
    <property type="match status" value="1"/>
</dbReference>
<dbReference type="Pfam" id="PF00171">
    <property type="entry name" value="Aldedh"/>
    <property type="match status" value="1"/>
</dbReference>
<dbReference type="InterPro" id="IPR016163">
    <property type="entry name" value="Ald_DH_C"/>
</dbReference>
<name>A0ABW9H1G6_9FIRM</name>
<dbReference type="EMBL" id="JBJUVG010000011">
    <property type="protein sequence ID" value="MFM9414183.1"/>
    <property type="molecule type" value="Genomic_DNA"/>
</dbReference>
<evidence type="ECO:0000313" key="8">
    <source>
        <dbReference type="Proteomes" id="UP001631949"/>
    </source>
</evidence>
<dbReference type="Gene3D" id="3.40.309.10">
    <property type="entry name" value="Aldehyde Dehydrogenase, Chain A, domain 2"/>
    <property type="match status" value="1"/>
</dbReference>
<organism evidence="7 8">
    <name type="scientific">Peptococcus simiae</name>
    <dbReference type="NCBI Taxonomy" id="1643805"/>
    <lineage>
        <taxon>Bacteria</taxon>
        <taxon>Bacillati</taxon>
        <taxon>Bacillota</taxon>
        <taxon>Clostridia</taxon>
        <taxon>Eubacteriales</taxon>
        <taxon>Peptococcaceae</taxon>
        <taxon>Peptococcus</taxon>
    </lineage>
</organism>
<proteinExistence type="inferred from homology"/>
<evidence type="ECO:0000313" key="7">
    <source>
        <dbReference type="EMBL" id="MFM9414183.1"/>
    </source>
</evidence>
<keyword evidence="8" id="KW-1185">Reference proteome</keyword>
<dbReference type="SUPFAM" id="SSF53720">
    <property type="entry name" value="ALDH-like"/>
    <property type="match status" value="1"/>
</dbReference>
<dbReference type="PANTHER" id="PTHR43570">
    <property type="entry name" value="ALDEHYDE DEHYDROGENASE"/>
    <property type="match status" value="1"/>
</dbReference>
<evidence type="ECO:0000256" key="4">
    <source>
        <dbReference type="PROSITE-ProRule" id="PRU10007"/>
    </source>
</evidence>
<dbReference type="InterPro" id="IPR016161">
    <property type="entry name" value="Ald_DH/histidinol_DH"/>
</dbReference>
<protein>
    <recommendedName>
        <fullName evidence="3">Aldehyde dehydrogenase</fullName>
    </recommendedName>
</protein>
<dbReference type="PIRSF" id="PIRSF036492">
    <property type="entry name" value="ALDH"/>
    <property type="match status" value="1"/>
</dbReference>
<dbReference type="RefSeq" id="WP_408977798.1">
    <property type="nucleotide sequence ID" value="NZ_JBJUVG010000011.1"/>
</dbReference>
<dbReference type="InterPro" id="IPR015590">
    <property type="entry name" value="Aldehyde_DH_dom"/>
</dbReference>
<dbReference type="InterPro" id="IPR016162">
    <property type="entry name" value="Ald_DH_N"/>
</dbReference>
<dbReference type="InterPro" id="IPR029510">
    <property type="entry name" value="Ald_DH_CS_GLU"/>
</dbReference>
<evidence type="ECO:0000259" key="6">
    <source>
        <dbReference type="Pfam" id="PF00171"/>
    </source>
</evidence>